<name>A0A2S6IFD9_9ACTN</name>
<dbReference type="Gene3D" id="3.40.50.300">
    <property type="entry name" value="P-loop containing nucleotide triphosphate hydrolases"/>
    <property type="match status" value="1"/>
</dbReference>
<dbReference type="RefSeq" id="WP_245886887.1">
    <property type="nucleotide sequence ID" value="NZ_PTJD01000012.1"/>
</dbReference>
<dbReference type="InterPro" id="IPR027417">
    <property type="entry name" value="P-loop_NTPase"/>
</dbReference>
<dbReference type="Pfam" id="PF00437">
    <property type="entry name" value="T2SSE"/>
    <property type="match status" value="1"/>
</dbReference>
<comment type="caution">
    <text evidence="3">The sequence shown here is derived from an EMBL/GenBank/DDBJ whole genome shotgun (WGS) entry which is preliminary data.</text>
</comment>
<proteinExistence type="inferred from homology"/>
<dbReference type="Proteomes" id="UP000239485">
    <property type="component" value="Unassembled WGS sequence"/>
</dbReference>
<dbReference type="EMBL" id="PTJD01000012">
    <property type="protein sequence ID" value="PPK92928.1"/>
    <property type="molecule type" value="Genomic_DNA"/>
</dbReference>
<reference evidence="3 4" key="1">
    <citation type="submission" date="2018-02" db="EMBL/GenBank/DDBJ databases">
        <title>Genomic Encyclopedia of Archaeal and Bacterial Type Strains, Phase II (KMG-II): from individual species to whole genera.</title>
        <authorList>
            <person name="Goeker M."/>
        </authorList>
    </citation>
    <scope>NUCLEOTIDE SEQUENCE [LARGE SCALE GENOMIC DNA]</scope>
    <source>
        <strain evidence="3 4">DSM 22857</strain>
    </source>
</reference>
<evidence type="ECO:0000313" key="4">
    <source>
        <dbReference type="Proteomes" id="UP000239485"/>
    </source>
</evidence>
<dbReference type="InterPro" id="IPR001482">
    <property type="entry name" value="T2SS/T4SS_dom"/>
</dbReference>
<dbReference type="GO" id="GO:0016887">
    <property type="term" value="F:ATP hydrolysis activity"/>
    <property type="evidence" value="ECO:0007669"/>
    <property type="project" value="InterPro"/>
</dbReference>
<evidence type="ECO:0000313" key="3">
    <source>
        <dbReference type="EMBL" id="PPK92928.1"/>
    </source>
</evidence>
<evidence type="ECO:0000256" key="1">
    <source>
        <dbReference type="ARBA" id="ARBA00006611"/>
    </source>
</evidence>
<gene>
    <name evidence="3" type="ORF">CLV92_112107</name>
</gene>
<organism evidence="3 4">
    <name type="scientific">Kineococcus xinjiangensis</name>
    <dbReference type="NCBI Taxonomy" id="512762"/>
    <lineage>
        <taxon>Bacteria</taxon>
        <taxon>Bacillati</taxon>
        <taxon>Actinomycetota</taxon>
        <taxon>Actinomycetes</taxon>
        <taxon>Kineosporiales</taxon>
        <taxon>Kineosporiaceae</taxon>
        <taxon>Kineococcus</taxon>
    </lineage>
</organism>
<dbReference type="InterPro" id="IPR022399">
    <property type="entry name" value="TadA-like_ATPase"/>
</dbReference>
<evidence type="ECO:0000259" key="2">
    <source>
        <dbReference type="Pfam" id="PF00437"/>
    </source>
</evidence>
<dbReference type="InterPro" id="IPR050921">
    <property type="entry name" value="T4SS_GSP_E_ATPase"/>
</dbReference>
<keyword evidence="4" id="KW-1185">Reference proteome</keyword>
<dbReference type="NCBIfam" id="TIGR03819">
    <property type="entry name" value="heli_sec_ATPase"/>
    <property type="match status" value="1"/>
</dbReference>
<dbReference type="SUPFAM" id="SSF52540">
    <property type="entry name" value="P-loop containing nucleoside triphosphate hydrolases"/>
    <property type="match status" value="1"/>
</dbReference>
<dbReference type="PANTHER" id="PTHR30486">
    <property type="entry name" value="TWITCHING MOTILITY PROTEIN PILT"/>
    <property type="match status" value="1"/>
</dbReference>
<dbReference type="Gene3D" id="3.30.450.380">
    <property type="match status" value="1"/>
</dbReference>
<dbReference type="CDD" id="cd01130">
    <property type="entry name" value="VirB11-like_ATPase"/>
    <property type="match status" value="1"/>
</dbReference>
<dbReference type="PANTHER" id="PTHR30486:SF6">
    <property type="entry name" value="TYPE IV PILUS RETRACTATION ATPASE PILT"/>
    <property type="match status" value="1"/>
</dbReference>
<comment type="similarity">
    <text evidence="1">Belongs to the GSP E family.</text>
</comment>
<sequence length="404" mass="41541">MIGTPAGDREALPGLTARVRARLARHGGELTPQEVAAAVRAEGVVLGAASLLELVDALRAELVGLGPLEAVLRTPGTTDVLVNGGGAVWCDRGEGLVRVAVDLGGEAGARALAVRLAAGAGRRLDDASPCVDGRLPDGTRLHAVLPPVSPEGTHLSLRVPAATRFGLDDLVAAGAIPDGWAPVLRAVVEQRLSFLVSGGTGAGKTTVLEALLGQVGPGERIVLVEDAGELRPAHPHVVRLEARRPNVEGRGEVPLEVLVRQALRMRPDRLVVGECRGPEVRDLLAALNTGHAGAGTVHANTSAHVVARLQALGALAGMAPAAVDAQFTAAVDVVLHVQRDRRGRRLREVAVVGGDGGAPLVQPALLDGPSERTTAHGWQALARRLGLDPGRPPGARAGVGSRQC</sequence>
<dbReference type="AlphaFoldDB" id="A0A2S6IFD9"/>
<feature type="domain" description="Bacterial type II secretion system protein E" evidence="2">
    <location>
        <begin position="63"/>
        <end position="335"/>
    </location>
</feature>
<accession>A0A2S6IFD9</accession>
<protein>
    <submittedName>
        <fullName evidence="3">Pilus assembly protein CpaF</fullName>
    </submittedName>
</protein>